<reference evidence="3" key="1">
    <citation type="submission" date="2022-04" db="EMBL/GenBank/DDBJ databases">
        <title>Carnegiea gigantea Genome sequencing and assembly v2.</title>
        <authorList>
            <person name="Copetti D."/>
            <person name="Sanderson M.J."/>
            <person name="Burquez A."/>
            <person name="Wojciechowski M.F."/>
        </authorList>
    </citation>
    <scope>NUCLEOTIDE SEQUENCE</scope>
    <source>
        <strain evidence="3">SGP5-SGP5p</strain>
        <tissue evidence="3">Aerial part</tissue>
    </source>
</reference>
<sequence>MARGGKRGHSQPESPPPVDARPPPEPTDVTDCNQAPERPPQPPSRPVRRRLPWCNMSGFQSSAHCQMMGHTEAECREKTGIRQEWRRVVRDTAPFSHTARTDAARSPTKAAKTQPEQTVTLTIQLEHPVNDNVQNVQPAQPHQNMDSSPSASANTQSPDRASEIDQSDADGFTIVRWKQSSRPNTRSQIILHTTEQILHTHVTDQHTHKQFHATFIYGFNHMAQRHPLWADLLTIAHRTTIAWCIIGDFNTILRPEDRIGGDPELQNCLDSCELTELPSTGAYFTWTNKTVWSRIDRALVNGLWHDTFDYTNAHFGASGISDHSPMLLQFLQTSKSKHMFQYCDMWATHHSFHHLISKALTCMHGQDPIQRLISFMDCIRPLLRRLSRNKYRDLWAQQTQVRQHLTDVQEALALSPQNQTLLAKAQDLRTKYLDITASILSLMRQQTKMEWIGYGDSGSRLFFARAKQHKLASYIYTLHTSQGELVEGFDDVGKHMSLFYRHSRRGLAPPTSVVAHTCATGNRHLYHIRIGTAQGTKIQLMDRIRHIQRWHLLHLAHPEQLDFQRAPNSSPANGLEHEIADSMPDSIFESHFTKV</sequence>
<name>A0A9Q1GTD1_9CARY</name>
<evidence type="ECO:0000313" key="4">
    <source>
        <dbReference type="Proteomes" id="UP001153076"/>
    </source>
</evidence>
<dbReference type="GO" id="GO:0003824">
    <property type="term" value="F:catalytic activity"/>
    <property type="evidence" value="ECO:0007669"/>
    <property type="project" value="InterPro"/>
</dbReference>
<feature type="compositionally biased region" description="Pro residues" evidence="1">
    <location>
        <begin position="13"/>
        <end position="26"/>
    </location>
</feature>
<dbReference type="EMBL" id="JAKOGI010001321">
    <property type="protein sequence ID" value="KAJ8426265.1"/>
    <property type="molecule type" value="Genomic_DNA"/>
</dbReference>
<dbReference type="InterPro" id="IPR036691">
    <property type="entry name" value="Endo/exonu/phosph_ase_sf"/>
</dbReference>
<feature type="region of interest" description="Disordered" evidence="1">
    <location>
        <begin position="1"/>
        <end position="51"/>
    </location>
</feature>
<dbReference type="OrthoDB" id="1111338at2759"/>
<feature type="domain" description="Endonuclease/exonuclease/phosphatase" evidence="2">
    <location>
        <begin position="212"/>
        <end position="323"/>
    </location>
</feature>
<accession>A0A9Q1GTD1</accession>
<dbReference type="InterPro" id="IPR005135">
    <property type="entry name" value="Endo/exonuclease/phosphatase"/>
</dbReference>
<evidence type="ECO:0000313" key="3">
    <source>
        <dbReference type="EMBL" id="KAJ8426265.1"/>
    </source>
</evidence>
<gene>
    <name evidence="3" type="ORF">Cgig2_008711</name>
</gene>
<dbReference type="SUPFAM" id="SSF56219">
    <property type="entry name" value="DNase I-like"/>
    <property type="match status" value="1"/>
</dbReference>
<feature type="region of interest" description="Disordered" evidence="1">
    <location>
        <begin position="134"/>
        <end position="170"/>
    </location>
</feature>
<feature type="region of interest" description="Disordered" evidence="1">
    <location>
        <begin position="93"/>
        <end position="116"/>
    </location>
</feature>
<organism evidence="3 4">
    <name type="scientific">Carnegiea gigantea</name>
    <dbReference type="NCBI Taxonomy" id="171969"/>
    <lineage>
        <taxon>Eukaryota</taxon>
        <taxon>Viridiplantae</taxon>
        <taxon>Streptophyta</taxon>
        <taxon>Embryophyta</taxon>
        <taxon>Tracheophyta</taxon>
        <taxon>Spermatophyta</taxon>
        <taxon>Magnoliopsida</taxon>
        <taxon>eudicotyledons</taxon>
        <taxon>Gunneridae</taxon>
        <taxon>Pentapetalae</taxon>
        <taxon>Caryophyllales</taxon>
        <taxon>Cactineae</taxon>
        <taxon>Cactaceae</taxon>
        <taxon>Cactoideae</taxon>
        <taxon>Echinocereeae</taxon>
        <taxon>Carnegiea</taxon>
    </lineage>
</organism>
<keyword evidence="4" id="KW-1185">Reference proteome</keyword>
<dbReference type="AlphaFoldDB" id="A0A9Q1GTD1"/>
<evidence type="ECO:0000259" key="2">
    <source>
        <dbReference type="Pfam" id="PF03372"/>
    </source>
</evidence>
<dbReference type="Proteomes" id="UP001153076">
    <property type="component" value="Unassembled WGS sequence"/>
</dbReference>
<evidence type="ECO:0000256" key="1">
    <source>
        <dbReference type="SAM" id="MobiDB-lite"/>
    </source>
</evidence>
<dbReference type="Gene3D" id="3.60.10.10">
    <property type="entry name" value="Endonuclease/exonuclease/phosphatase"/>
    <property type="match status" value="1"/>
</dbReference>
<dbReference type="PANTHER" id="PTHR33710">
    <property type="entry name" value="BNAC02G09200D PROTEIN"/>
    <property type="match status" value="1"/>
</dbReference>
<dbReference type="PANTHER" id="PTHR33710:SF80">
    <property type="entry name" value="ENDONUCLEASE_EXONUCLEASE_PHOSPHATASE"/>
    <property type="match status" value="1"/>
</dbReference>
<protein>
    <recommendedName>
        <fullName evidence="2">Endonuclease/exonuclease/phosphatase domain-containing protein</fullName>
    </recommendedName>
</protein>
<comment type="caution">
    <text evidence="3">The sequence shown here is derived from an EMBL/GenBank/DDBJ whole genome shotgun (WGS) entry which is preliminary data.</text>
</comment>
<dbReference type="Pfam" id="PF03372">
    <property type="entry name" value="Exo_endo_phos"/>
    <property type="match status" value="1"/>
</dbReference>
<proteinExistence type="predicted"/>
<feature type="compositionally biased region" description="Polar residues" evidence="1">
    <location>
        <begin position="134"/>
        <end position="159"/>
    </location>
</feature>